<organism evidence="1 2">
    <name type="scientific">Saponaria officinalis</name>
    <name type="common">Common soapwort</name>
    <name type="synonym">Lychnis saponaria</name>
    <dbReference type="NCBI Taxonomy" id="3572"/>
    <lineage>
        <taxon>Eukaryota</taxon>
        <taxon>Viridiplantae</taxon>
        <taxon>Streptophyta</taxon>
        <taxon>Embryophyta</taxon>
        <taxon>Tracheophyta</taxon>
        <taxon>Spermatophyta</taxon>
        <taxon>Magnoliopsida</taxon>
        <taxon>eudicotyledons</taxon>
        <taxon>Gunneridae</taxon>
        <taxon>Pentapetalae</taxon>
        <taxon>Caryophyllales</taxon>
        <taxon>Caryophyllaceae</taxon>
        <taxon>Caryophylleae</taxon>
        <taxon>Saponaria</taxon>
    </lineage>
</organism>
<dbReference type="EMBL" id="JBDFQZ010000009">
    <property type="protein sequence ID" value="KAK9690722.1"/>
    <property type="molecule type" value="Genomic_DNA"/>
</dbReference>
<dbReference type="AlphaFoldDB" id="A0AAW1IM79"/>
<dbReference type="Proteomes" id="UP001443914">
    <property type="component" value="Unassembled WGS sequence"/>
</dbReference>
<sequence>MSITHAFTPSVLPFLSKKVKIKLIDSRKKLATLGTEYHNFRSWKGVSRLFRLTVKVRLYVDFDICTPLYRRSWKGVSRSFRLTVKVRLSVDFDICTLLYCKSWKGVTRPSRLAVKV</sequence>
<name>A0AAW1IM79_SAPOF</name>
<accession>A0AAW1IM79</accession>
<keyword evidence="2" id="KW-1185">Reference proteome</keyword>
<comment type="caution">
    <text evidence="1">The sequence shown here is derived from an EMBL/GenBank/DDBJ whole genome shotgun (WGS) entry which is preliminary data.</text>
</comment>
<gene>
    <name evidence="1" type="ORF">RND81_09G149700</name>
</gene>
<evidence type="ECO:0000313" key="2">
    <source>
        <dbReference type="Proteomes" id="UP001443914"/>
    </source>
</evidence>
<evidence type="ECO:0000313" key="1">
    <source>
        <dbReference type="EMBL" id="KAK9690722.1"/>
    </source>
</evidence>
<protein>
    <submittedName>
        <fullName evidence="1">Uncharacterized protein</fullName>
    </submittedName>
</protein>
<proteinExistence type="predicted"/>
<reference evidence="1" key="1">
    <citation type="submission" date="2024-03" db="EMBL/GenBank/DDBJ databases">
        <title>WGS assembly of Saponaria officinalis var. Norfolk2.</title>
        <authorList>
            <person name="Jenkins J."/>
            <person name="Shu S."/>
            <person name="Grimwood J."/>
            <person name="Barry K."/>
            <person name="Goodstein D."/>
            <person name="Schmutz J."/>
            <person name="Leebens-Mack J."/>
            <person name="Osbourn A."/>
        </authorList>
    </citation>
    <scope>NUCLEOTIDE SEQUENCE [LARGE SCALE GENOMIC DNA]</scope>
    <source>
        <strain evidence="1">JIC</strain>
    </source>
</reference>